<reference evidence="6" key="1">
    <citation type="submission" date="2016-11" db="UniProtKB">
        <authorList>
            <consortium name="WormBaseParasite"/>
        </authorList>
    </citation>
    <scope>IDENTIFICATION</scope>
</reference>
<evidence type="ECO:0000313" key="4">
    <source>
        <dbReference type="Proteomes" id="UP000095284"/>
    </source>
</evidence>
<feature type="region of interest" description="Disordered" evidence="1">
    <location>
        <begin position="38"/>
        <end position="70"/>
    </location>
</feature>
<dbReference type="EMBL" id="CAJFDI010000004">
    <property type="protein sequence ID" value="CAD5224589.1"/>
    <property type="molecule type" value="Genomic_DNA"/>
</dbReference>
<dbReference type="WBParaSite" id="BXY_0173300.1">
    <property type="protein sequence ID" value="BXY_0173300.1"/>
    <property type="gene ID" value="BXY_0173300"/>
</dbReference>
<dbReference type="Proteomes" id="UP000095284">
    <property type="component" value="Unplaced"/>
</dbReference>
<protein>
    <submittedName>
        <fullName evidence="2">(pine wood nematode) hypothetical protein</fullName>
    </submittedName>
</protein>
<name>A0A1I7RLZ8_BURXY</name>
<evidence type="ECO:0000313" key="2">
    <source>
        <dbReference type="EMBL" id="CAD5224589.1"/>
    </source>
</evidence>
<dbReference type="Proteomes" id="UP000659654">
    <property type="component" value="Unassembled WGS sequence"/>
</dbReference>
<sequence>MNVEQCALTLLEENFKHAMEEAVRDYYLMADNDIRFTPSSSNSPHPPLLEPELLSAKSPEKSKSPSVRRRGKARIYNEVARCYTEDEVDAHSKGWRKLRTRNLSRKGQVREFECPLSRRHTKCRMGMRIETHLNEADGKLVHIVYHTSDTAHNHLEDIPPPIDSIKLEANQPGPPTLTPNLSNLAALQERAASAEHNGSTPCLSEDSVMSTENATLMNQLNNMGVNAALIAMDEQRNWVTEYLKRRWNEMSQESRSIIVNTVLFDVTQQNLIAQQTPVSIAPSNPPINLALLNQFNPQVVLANKNLFFNFNQ</sequence>
<dbReference type="Proteomes" id="UP000582659">
    <property type="component" value="Unassembled WGS sequence"/>
</dbReference>
<evidence type="ECO:0000313" key="5">
    <source>
        <dbReference type="Proteomes" id="UP000659654"/>
    </source>
</evidence>
<dbReference type="AlphaFoldDB" id="A0A1I7RLZ8"/>
<reference evidence="3" key="2">
    <citation type="submission" date="2020-08" db="EMBL/GenBank/DDBJ databases">
        <authorList>
            <person name="Kikuchi T."/>
        </authorList>
    </citation>
    <scope>NUCLEOTIDE SEQUENCE</scope>
    <source>
        <strain evidence="2">Ka4C1</strain>
    </source>
</reference>
<evidence type="ECO:0000256" key="1">
    <source>
        <dbReference type="SAM" id="MobiDB-lite"/>
    </source>
</evidence>
<proteinExistence type="predicted"/>
<evidence type="ECO:0000313" key="6">
    <source>
        <dbReference type="WBParaSite" id="BXY_0173300.1"/>
    </source>
</evidence>
<organism evidence="4 6">
    <name type="scientific">Bursaphelenchus xylophilus</name>
    <name type="common">Pinewood nematode worm</name>
    <name type="synonym">Aphelenchoides xylophilus</name>
    <dbReference type="NCBI Taxonomy" id="6326"/>
    <lineage>
        <taxon>Eukaryota</taxon>
        <taxon>Metazoa</taxon>
        <taxon>Ecdysozoa</taxon>
        <taxon>Nematoda</taxon>
        <taxon>Chromadorea</taxon>
        <taxon>Rhabditida</taxon>
        <taxon>Tylenchina</taxon>
        <taxon>Tylenchomorpha</taxon>
        <taxon>Aphelenchoidea</taxon>
        <taxon>Aphelenchoididae</taxon>
        <taxon>Bursaphelenchus</taxon>
    </lineage>
</organism>
<keyword evidence="5" id="KW-1185">Reference proteome</keyword>
<dbReference type="OrthoDB" id="10367069at2759"/>
<evidence type="ECO:0000313" key="3">
    <source>
        <dbReference type="EMBL" id="CAG9113396.1"/>
    </source>
</evidence>
<gene>
    <name evidence="2" type="ORF">BXYJ_LOCUS8119</name>
</gene>
<accession>A0A1I7RLZ8</accession>
<dbReference type="EMBL" id="CAJFCV020000004">
    <property type="protein sequence ID" value="CAG9113396.1"/>
    <property type="molecule type" value="Genomic_DNA"/>
</dbReference>